<organism evidence="1 2">
    <name type="scientific">Trametes sanguinea</name>
    <dbReference type="NCBI Taxonomy" id="158606"/>
    <lineage>
        <taxon>Eukaryota</taxon>
        <taxon>Fungi</taxon>
        <taxon>Dikarya</taxon>
        <taxon>Basidiomycota</taxon>
        <taxon>Agaricomycotina</taxon>
        <taxon>Agaricomycetes</taxon>
        <taxon>Polyporales</taxon>
        <taxon>Polyporaceae</taxon>
        <taxon>Trametes</taxon>
    </lineage>
</organism>
<comment type="caution">
    <text evidence="1">The sequence shown here is derived from an EMBL/GenBank/DDBJ whole genome shotgun (WGS) entry which is preliminary data.</text>
</comment>
<evidence type="ECO:0000313" key="1">
    <source>
        <dbReference type="EMBL" id="KAJ3004586.1"/>
    </source>
</evidence>
<gene>
    <name evidence="1" type="ORF">NUW54_g4748</name>
</gene>
<sequence length="580" mass="65739">MPELDILHGFEHLAVNLKKKWSEDHWVPLSARLVLFPRVFATGTKQKDYITCSVDTRECFDYREELEPADCGVSPNPFDAAKARGKPYAKYLKPLSQGELVVKARGKEIIFAAGYHAVRVHFGLEGTMVIMPTQAFNKMIQNDCPGSNKDPRKAAQMRSFIVPDELTVKGARNTDGRKQTMAVFAALVGQEDTLVMVDHNRLLRIHIMSLARPWDEQDLTPESELWKHIWSDNHGPDWIYERASAEATLDAWRTGILNASEEAMTPAAKASSTLLDALCSRQDIFNGYGQHTSHDLLHTLGLWPGMPASELCADEEMFIRFKSSLHTYAAQYTSTTYRRRCLSLPNRLSPLEYNYKSDDNYHKLYLKVFRKSVVRMTREEYNGFAKAGLFDSSHVIGEPYQFSEQDLIDVAYREVPVYQYVQSNKTKEPIYTVIVAKPPLHWKYSGDDVQKMIAPDARSAGFSTTIGPASFHMYKNNQYCWDVKAKPGRKAKIHTGKAGRPPRAVPLVNTLRQRASRGQSAAARAKDAQAVMEEDQDLKNMTETGMGDSRRPFKRRRISKLSVGATDRITRSDVLRHLQA</sequence>
<reference evidence="1" key="1">
    <citation type="submission" date="2022-08" db="EMBL/GenBank/DDBJ databases">
        <title>Genome Sequence of Pycnoporus sanguineus.</title>
        <authorList>
            <person name="Buettner E."/>
        </authorList>
    </citation>
    <scope>NUCLEOTIDE SEQUENCE</scope>
    <source>
        <strain evidence="1">CG-C14</strain>
    </source>
</reference>
<keyword evidence="2" id="KW-1185">Reference proteome</keyword>
<proteinExistence type="predicted"/>
<protein>
    <submittedName>
        <fullName evidence="1">Uncharacterized protein</fullName>
    </submittedName>
</protein>
<dbReference type="EMBL" id="JANSHE010001106">
    <property type="protein sequence ID" value="KAJ3004586.1"/>
    <property type="molecule type" value="Genomic_DNA"/>
</dbReference>
<evidence type="ECO:0000313" key="2">
    <source>
        <dbReference type="Proteomes" id="UP001144978"/>
    </source>
</evidence>
<dbReference type="Proteomes" id="UP001144978">
    <property type="component" value="Unassembled WGS sequence"/>
</dbReference>
<name>A0ACC1Q039_9APHY</name>
<accession>A0ACC1Q039</accession>